<dbReference type="EMBL" id="JAINUY010000001">
    <property type="protein sequence ID" value="MBZ4034246.1"/>
    <property type="molecule type" value="Genomic_DNA"/>
</dbReference>
<comment type="caution">
    <text evidence="1">The sequence shown here is derived from an EMBL/GenBank/DDBJ whole genome shotgun (WGS) entry which is preliminary data.</text>
</comment>
<dbReference type="AlphaFoldDB" id="A0A9X1H8S7"/>
<accession>A0A9X1H8S7</accession>
<evidence type="ECO:0000313" key="1">
    <source>
        <dbReference type="EMBL" id="MBZ4034246.1"/>
    </source>
</evidence>
<organism evidence="1 2">
    <name type="scientific">Flavobacterium potami</name>
    <dbReference type="NCBI Taxonomy" id="2872310"/>
    <lineage>
        <taxon>Bacteria</taxon>
        <taxon>Pseudomonadati</taxon>
        <taxon>Bacteroidota</taxon>
        <taxon>Flavobacteriia</taxon>
        <taxon>Flavobacteriales</taxon>
        <taxon>Flavobacteriaceae</taxon>
        <taxon>Flavobacterium</taxon>
    </lineage>
</organism>
<gene>
    <name evidence="1" type="ORF">K6T82_05675</name>
</gene>
<dbReference type="RefSeq" id="WP_223704962.1">
    <property type="nucleotide sequence ID" value="NZ_JAINUY010000001.1"/>
</dbReference>
<proteinExistence type="predicted"/>
<name>A0A9X1H8S7_9FLAO</name>
<dbReference type="Proteomes" id="UP001139366">
    <property type="component" value="Unassembled WGS sequence"/>
</dbReference>
<reference evidence="1 2" key="1">
    <citation type="journal article" date="2023" name="Antonie Van Leeuwenhoek">
        <title>Flavobacterium potami sp. nov., a multi-metal resistance genes harbouring bacterium isolated from shallow river silt.</title>
        <authorList>
            <person name="Li S."/>
            <person name="Mao S."/>
            <person name="Mu W."/>
            <person name="Guo B."/>
            <person name="Li C."/>
            <person name="Zhu Q."/>
            <person name="Hou X."/>
            <person name="Zhao Y."/>
            <person name="Wei S."/>
            <person name="Liu H."/>
            <person name="Liu A."/>
        </authorList>
    </citation>
    <scope>NUCLEOTIDE SEQUENCE [LARGE SCALE GENOMIC DNA]</scope>
    <source>
        <strain evidence="1 2">17A</strain>
    </source>
</reference>
<keyword evidence="2" id="KW-1185">Reference proteome</keyword>
<sequence length="99" mass="10317">MENLINSENFNELKSLIENKIADLPDSYILIGAVGSLLLSSYLSKNGYPEAGSLIGKLALPVAGIGLAKYKDSLAAAAGKITEKVDEILPNSPIGANAD</sequence>
<evidence type="ECO:0000313" key="2">
    <source>
        <dbReference type="Proteomes" id="UP001139366"/>
    </source>
</evidence>
<protein>
    <submittedName>
        <fullName evidence="1">Uncharacterized protein</fullName>
    </submittedName>
</protein>